<keyword evidence="1" id="KW-0472">Membrane</keyword>
<keyword evidence="3" id="KW-1185">Reference proteome</keyword>
<evidence type="ECO:0000313" key="3">
    <source>
        <dbReference type="Proteomes" id="UP000319040"/>
    </source>
</evidence>
<gene>
    <name evidence="2" type="ORF">SAMN06265379_10124</name>
</gene>
<accession>A0A521ACL6</accession>
<keyword evidence="1" id="KW-1133">Transmembrane helix</keyword>
<dbReference type="AlphaFoldDB" id="A0A521ACL6"/>
<keyword evidence="1" id="KW-0812">Transmembrane</keyword>
<reference evidence="2 3" key="1">
    <citation type="submission" date="2017-05" db="EMBL/GenBank/DDBJ databases">
        <authorList>
            <person name="Varghese N."/>
            <person name="Submissions S."/>
        </authorList>
    </citation>
    <scope>NUCLEOTIDE SEQUENCE [LARGE SCALE GENOMIC DNA]</scope>
    <source>
        <strain evidence="2 3">DSM 27040</strain>
    </source>
</reference>
<feature type="transmembrane region" description="Helical" evidence="1">
    <location>
        <begin position="46"/>
        <end position="65"/>
    </location>
</feature>
<evidence type="ECO:0000256" key="1">
    <source>
        <dbReference type="SAM" id="Phobius"/>
    </source>
</evidence>
<dbReference type="EMBL" id="FXTB01000001">
    <property type="protein sequence ID" value="SMO32430.1"/>
    <property type="molecule type" value="Genomic_DNA"/>
</dbReference>
<feature type="transmembrane region" description="Helical" evidence="1">
    <location>
        <begin position="132"/>
        <end position="150"/>
    </location>
</feature>
<dbReference type="Pfam" id="PF08592">
    <property type="entry name" value="Anthrone_oxy"/>
    <property type="match status" value="1"/>
</dbReference>
<proteinExistence type="predicted"/>
<organism evidence="2 3">
    <name type="scientific">Saccharicrinis carchari</name>
    <dbReference type="NCBI Taxonomy" id="1168039"/>
    <lineage>
        <taxon>Bacteria</taxon>
        <taxon>Pseudomonadati</taxon>
        <taxon>Bacteroidota</taxon>
        <taxon>Bacteroidia</taxon>
        <taxon>Marinilabiliales</taxon>
        <taxon>Marinilabiliaceae</taxon>
        <taxon>Saccharicrinis</taxon>
    </lineage>
</organism>
<feature type="transmembrane region" description="Helical" evidence="1">
    <location>
        <begin position="72"/>
        <end position="94"/>
    </location>
</feature>
<dbReference type="RefSeq" id="WP_221929321.1">
    <property type="nucleotide sequence ID" value="NZ_FXTB01000001.1"/>
</dbReference>
<evidence type="ECO:0000313" key="2">
    <source>
        <dbReference type="EMBL" id="SMO32430.1"/>
    </source>
</evidence>
<protein>
    <submittedName>
        <fullName evidence="2">Uncharacterized membrane protein</fullName>
    </submittedName>
</protein>
<sequence length="154" mass="17101">MATLFTGLSAGLCFTWANVVTPGIARLNDMAYLQAFRQMNKAILNPPFIVVFFGAIFLIIATTILHWALPSYMVWMLIGALVLYFVGVVLVTIFGNVPLNEMLDKTDLSELSLDGAKSLRDRFEDSWNKLHLVRTVTAIISFSLLLLTCVTKAV</sequence>
<name>A0A521ACL6_SACCC</name>
<dbReference type="InterPro" id="IPR013901">
    <property type="entry name" value="Anthrone_oxy"/>
</dbReference>
<dbReference type="Proteomes" id="UP000319040">
    <property type="component" value="Unassembled WGS sequence"/>
</dbReference>